<gene>
    <name evidence="3" type="ORF">KJP28_06235</name>
</gene>
<dbReference type="PANTHER" id="PTHR30349:SF64">
    <property type="entry name" value="PROPHAGE INTEGRASE INTD-RELATED"/>
    <property type="match status" value="1"/>
</dbReference>
<name>A0ABS6SZV8_9RHOB</name>
<accession>A0ABS6SZV8</accession>
<dbReference type="CDD" id="cd00796">
    <property type="entry name" value="INT_Rci_Hp1_C"/>
    <property type="match status" value="1"/>
</dbReference>
<dbReference type="PROSITE" id="PS51898">
    <property type="entry name" value="TYR_RECOMBINASE"/>
    <property type="match status" value="1"/>
</dbReference>
<reference evidence="3 4" key="1">
    <citation type="submission" date="2021-05" db="EMBL/GenBank/DDBJ databases">
        <title>Culturable bacteria isolated from Daya Bay.</title>
        <authorList>
            <person name="Zheng W."/>
            <person name="Yu S."/>
            <person name="Huang Y."/>
        </authorList>
    </citation>
    <scope>NUCLEOTIDE SEQUENCE [LARGE SCALE GENOMIC DNA]</scope>
    <source>
        <strain evidence="3 4">DP4N28-5</strain>
    </source>
</reference>
<keyword evidence="4" id="KW-1185">Reference proteome</keyword>
<dbReference type="RefSeq" id="WP_218391647.1">
    <property type="nucleotide sequence ID" value="NZ_JAHUZE010000001.1"/>
</dbReference>
<sequence>MPFKRKGSPFYQYDLQIGGVRYRGSCGTEDYEEAKAVEAQIRMDVKSGQVNTDRFTLGQAFGTYQHDVISGKSSERTHLSQARAVIGILGSDTPIDKITQADIVQLVTSSRRRVTPATINRWLEHLKRAIEHMGATHAAALPKIDWKRLKQKEPKERIRELSFDEQGRLFHHLREDLHPMAWFALMTGARRETVCTLRWNDIHFDRNRMHLPVKMDKTLIFPMNQEIRELLTNMPRANTPGTRGYVFTYLGTDGSRYPINPTGGYIWVQWRKALSDAEIEDFRFHDLRHTFATRLLRQTGNLKQVSRLLGHESIETTMRYAHVLETDLEDTMNSFSAASPTVSPTLSNNVLKFKD</sequence>
<dbReference type="Pfam" id="PF00589">
    <property type="entry name" value="Phage_integrase"/>
    <property type="match status" value="1"/>
</dbReference>
<organism evidence="3 4">
    <name type="scientific">Maritimibacter dapengensis</name>
    <dbReference type="NCBI Taxonomy" id="2836868"/>
    <lineage>
        <taxon>Bacteria</taxon>
        <taxon>Pseudomonadati</taxon>
        <taxon>Pseudomonadota</taxon>
        <taxon>Alphaproteobacteria</taxon>
        <taxon>Rhodobacterales</taxon>
        <taxon>Roseobacteraceae</taxon>
        <taxon>Maritimibacter</taxon>
    </lineage>
</organism>
<dbReference type="PANTHER" id="PTHR30349">
    <property type="entry name" value="PHAGE INTEGRASE-RELATED"/>
    <property type="match status" value="1"/>
</dbReference>
<evidence type="ECO:0000259" key="2">
    <source>
        <dbReference type="PROSITE" id="PS51898"/>
    </source>
</evidence>
<keyword evidence="1" id="KW-0229">DNA integration</keyword>
<proteinExistence type="predicted"/>
<dbReference type="InterPro" id="IPR002104">
    <property type="entry name" value="Integrase_catalytic"/>
</dbReference>
<evidence type="ECO:0000313" key="3">
    <source>
        <dbReference type="EMBL" id="MBV7378518.1"/>
    </source>
</evidence>
<dbReference type="InterPro" id="IPR050090">
    <property type="entry name" value="Tyrosine_recombinase_XerCD"/>
</dbReference>
<comment type="caution">
    <text evidence="3">The sequence shown here is derived from an EMBL/GenBank/DDBJ whole genome shotgun (WGS) entry which is preliminary data.</text>
</comment>
<evidence type="ECO:0000313" key="4">
    <source>
        <dbReference type="Proteomes" id="UP000756530"/>
    </source>
</evidence>
<protein>
    <submittedName>
        <fullName evidence="3">Site-specific integrase</fullName>
    </submittedName>
</protein>
<feature type="domain" description="Tyr recombinase" evidence="2">
    <location>
        <begin position="156"/>
        <end position="333"/>
    </location>
</feature>
<dbReference type="Proteomes" id="UP000756530">
    <property type="component" value="Unassembled WGS sequence"/>
</dbReference>
<evidence type="ECO:0000256" key="1">
    <source>
        <dbReference type="ARBA" id="ARBA00022908"/>
    </source>
</evidence>
<dbReference type="EMBL" id="JAHUZE010000001">
    <property type="protein sequence ID" value="MBV7378518.1"/>
    <property type="molecule type" value="Genomic_DNA"/>
</dbReference>